<evidence type="ECO:0000256" key="2">
    <source>
        <dbReference type="ARBA" id="ARBA00022475"/>
    </source>
</evidence>
<dbReference type="EMBL" id="JACIJD010000014">
    <property type="protein sequence ID" value="MBB5695100.1"/>
    <property type="molecule type" value="Genomic_DNA"/>
</dbReference>
<feature type="transmembrane region" description="Helical" evidence="6">
    <location>
        <begin position="49"/>
        <end position="71"/>
    </location>
</feature>
<comment type="subcellular location">
    <subcellularLocation>
        <location evidence="1">Cell membrane</location>
        <topology evidence="1">Multi-pass membrane protein</topology>
    </subcellularLocation>
</comment>
<evidence type="ECO:0000313" key="7">
    <source>
        <dbReference type="EMBL" id="MBB5695100.1"/>
    </source>
</evidence>
<feature type="transmembrane region" description="Helical" evidence="6">
    <location>
        <begin position="209"/>
        <end position="227"/>
    </location>
</feature>
<feature type="transmembrane region" description="Helical" evidence="6">
    <location>
        <begin position="131"/>
        <end position="152"/>
    </location>
</feature>
<evidence type="ECO:0000256" key="1">
    <source>
        <dbReference type="ARBA" id="ARBA00004651"/>
    </source>
</evidence>
<gene>
    <name evidence="7" type="ORF">FHS87_003154</name>
</gene>
<feature type="transmembrane region" description="Helical" evidence="6">
    <location>
        <begin position="20"/>
        <end position="42"/>
    </location>
</feature>
<evidence type="ECO:0000256" key="5">
    <source>
        <dbReference type="ARBA" id="ARBA00023136"/>
    </source>
</evidence>
<evidence type="ECO:0000313" key="8">
    <source>
        <dbReference type="Proteomes" id="UP000580654"/>
    </source>
</evidence>
<dbReference type="GO" id="GO:0005886">
    <property type="term" value="C:plasma membrane"/>
    <property type="evidence" value="ECO:0007669"/>
    <property type="project" value="UniProtKB-SubCell"/>
</dbReference>
<evidence type="ECO:0000256" key="6">
    <source>
        <dbReference type="SAM" id="Phobius"/>
    </source>
</evidence>
<organism evidence="7 8">
    <name type="scientific">Muricoccus pecuniae</name>
    <dbReference type="NCBI Taxonomy" id="693023"/>
    <lineage>
        <taxon>Bacteria</taxon>
        <taxon>Pseudomonadati</taxon>
        <taxon>Pseudomonadota</taxon>
        <taxon>Alphaproteobacteria</taxon>
        <taxon>Acetobacterales</taxon>
        <taxon>Roseomonadaceae</taxon>
        <taxon>Muricoccus</taxon>
    </lineage>
</organism>
<name>A0A840Y5K3_9PROT</name>
<proteinExistence type="predicted"/>
<comment type="caution">
    <text evidence="7">The sequence shown here is derived from an EMBL/GenBank/DDBJ whole genome shotgun (WGS) entry which is preliminary data.</text>
</comment>
<feature type="transmembrane region" description="Helical" evidence="6">
    <location>
        <begin position="102"/>
        <end position="119"/>
    </location>
</feature>
<dbReference type="InterPro" id="IPR019108">
    <property type="entry name" value="Caa3_assmbl_CtaG-rel"/>
</dbReference>
<dbReference type="Proteomes" id="UP000580654">
    <property type="component" value="Unassembled WGS sequence"/>
</dbReference>
<keyword evidence="4 6" id="KW-1133">Transmembrane helix</keyword>
<protein>
    <submittedName>
        <fullName evidence="7">Putative membrane protein</fullName>
    </submittedName>
</protein>
<dbReference type="RefSeq" id="WP_184520310.1">
    <property type="nucleotide sequence ID" value="NZ_JACIJD010000014.1"/>
</dbReference>
<evidence type="ECO:0000256" key="3">
    <source>
        <dbReference type="ARBA" id="ARBA00022692"/>
    </source>
</evidence>
<sequence length="240" mass="24996">MSRSDAVPFCGLPPLPGELAWNADPLLIALLLAGLACGWRAATDRRALLAGWAVLALALVSPLCGLAVALFSARVGQHMVVMLVAAPLIAAALPARAAGPQGLALSAVAFAAVLWFWHLPAPYALTFVSDTAWWAMHASLLLASLLFWWGALRAARADAALLSGLATAAQMGALGAFLTFAPRPLFAPHALTTLPWGLTPLEDQQLGGLLMWVPGGIAFAALALFALSRTLRAAPDRLKA</sequence>
<accession>A0A840Y5K3</accession>
<keyword evidence="8" id="KW-1185">Reference proteome</keyword>
<dbReference type="Pfam" id="PF09678">
    <property type="entry name" value="Caa3_CtaG"/>
    <property type="match status" value="1"/>
</dbReference>
<feature type="transmembrane region" description="Helical" evidence="6">
    <location>
        <begin position="77"/>
        <end position="95"/>
    </location>
</feature>
<evidence type="ECO:0000256" key="4">
    <source>
        <dbReference type="ARBA" id="ARBA00022989"/>
    </source>
</evidence>
<keyword evidence="5 6" id="KW-0472">Membrane</keyword>
<keyword evidence="2" id="KW-1003">Cell membrane</keyword>
<feature type="transmembrane region" description="Helical" evidence="6">
    <location>
        <begin position="159"/>
        <end position="181"/>
    </location>
</feature>
<reference evidence="7 8" key="1">
    <citation type="submission" date="2020-08" db="EMBL/GenBank/DDBJ databases">
        <title>Genomic Encyclopedia of Type Strains, Phase IV (KMG-IV): sequencing the most valuable type-strain genomes for metagenomic binning, comparative biology and taxonomic classification.</title>
        <authorList>
            <person name="Goeker M."/>
        </authorList>
    </citation>
    <scope>NUCLEOTIDE SEQUENCE [LARGE SCALE GENOMIC DNA]</scope>
    <source>
        <strain evidence="7 8">DSM 25622</strain>
    </source>
</reference>
<dbReference type="AlphaFoldDB" id="A0A840Y5K3"/>
<keyword evidence="3 6" id="KW-0812">Transmembrane</keyword>